<sequence length="30" mass="3143">MREAKDDRNAVAGENAVEVAGRIVITDVSG</sequence>
<dbReference type="EMBL" id="JACHBI010000001">
    <property type="protein sequence ID" value="MBB5572549.1"/>
    <property type="molecule type" value="Genomic_DNA"/>
</dbReference>
<evidence type="ECO:0000313" key="1">
    <source>
        <dbReference type="EMBL" id="MBB5572549.1"/>
    </source>
</evidence>
<dbReference type="AlphaFoldDB" id="A0A7W8XNA5"/>
<gene>
    <name evidence="1" type="ORF">GGD50_001125</name>
</gene>
<comment type="caution">
    <text evidence="1">The sequence shown here is derived from an EMBL/GenBank/DDBJ whole genome shotgun (WGS) entry which is preliminary data.</text>
</comment>
<accession>A0A7W8XNA5</accession>
<name>A0A7W8XNA5_9HYPH</name>
<keyword evidence="2" id="KW-1185">Reference proteome</keyword>
<organism evidence="1 2">
    <name type="scientific">Rhizobium paranaense</name>
    <dbReference type="NCBI Taxonomy" id="1650438"/>
    <lineage>
        <taxon>Bacteria</taxon>
        <taxon>Pseudomonadati</taxon>
        <taxon>Pseudomonadota</taxon>
        <taxon>Alphaproteobacteria</taxon>
        <taxon>Hyphomicrobiales</taxon>
        <taxon>Rhizobiaceae</taxon>
        <taxon>Rhizobium/Agrobacterium group</taxon>
        <taxon>Rhizobium</taxon>
    </lineage>
</organism>
<protein>
    <submittedName>
        <fullName evidence="1">Uncharacterized protein</fullName>
    </submittedName>
</protein>
<evidence type="ECO:0000313" key="2">
    <source>
        <dbReference type="Proteomes" id="UP000549882"/>
    </source>
</evidence>
<proteinExistence type="predicted"/>
<dbReference type="Proteomes" id="UP000549882">
    <property type="component" value="Unassembled WGS sequence"/>
</dbReference>
<reference evidence="1 2" key="1">
    <citation type="submission" date="2020-08" db="EMBL/GenBank/DDBJ databases">
        <title>Genomic Encyclopedia of Type Strains, Phase IV (KMG-V): Genome sequencing to study the core and pangenomes of soil and plant-associated prokaryotes.</title>
        <authorList>
            <person name="Whitman W."/>
        </authorList>
    </citation>
    <scope>NUCLEOTIDE SEQUENCE [LARGE SCALE GENOMIC DNA]</scope>
    <source>
        <strain evidence="1 2">SEMIA 4064</strain>
    </source>
</reference>